<evidence type="ECO:0000259" key="2">
    <source>
        <dbReference type="PROSITE" id="PS50240"/>
    </source>
</evidence>
<proteinExistence type="predicted"/>
<dbReference type="PANTHER" id="PTHR24252:SF12">
    <property type="entry name" value="TRANSMEMBRANE SERINE PROTEASE 7"/>
    <property type="match status" value="1"/>
</dbReference>
<dbReference type="InterPro" id="IPR018114">
    <property type="entry name" value="TRYPSIN_HIS"/>
</dbReference>
<dbReference type="Gene3D" id="2.40.10.10">
    <property type="entry name" value="Trypsin-like serine proteases"/>
    <property type="match status" value="1"/>
</dbReference>
<dbReference type="GO" id="GO:0004252">
    <property type="term" value="F:serine-type endopeptidase activity"/>
    <property type="evidence" value="ECO:0007669"/>
    <property type="project" value="InterPro"/>
</dbReference>
<dbReference type="InterPro" id="IPR009003">
    <property type="entry name" value="Peptidase_S1_PA"/>
</dbReference>
<accession>A0A3P9D3U1</accession>
<protein>
    <recommendedName>
        <fullName evidence="2">Peptidase S1 domain-containing protein</fullName>
    </recommendedName>
</protein>
<organism evidence="3 4">
    <name type="scientific">Maylandia zebra</name>
    <name type="common">zebra mbuna</name>
    <dbReference type="NCBI Taxonomy" id="106582"/>
    <lineage>
        <taxon>Eukaryota</taxon>
        <taxon>Metazoa</taxon>
        <taxon>Chordata</taxon>
        <taxon>Craniata</taxon>
        <taxon>Vertebrata</taxon>
        <taxon>Euteleostomi</taxon>
        <taxon>Actinopterygii</taxon>
        <taxon>Neopterygii</taxon>
        <taxon>Teleostei</taxon>
        <taxon>Neoteleostei</taxon>
        <taxon>Acanthomorphata</taxon>
        <taxon>Ovalentaria</taxon>
        <taxon>Cichlomorphae</taxon>
        <taxon>Cichliformes</taxon>
        <taxon>Cichlidae</taxon>
        <taxon>African cichlids</taxon>
        <taxon>Pseudocrenilabrinae</taxon>
        <taxon>Haplochromini</taxon>
        <taxon>Maylandia</taxon>
        <taxon>Maylandia zebra complex</taxon>
    </lineage>
</organism>
<name>A0A3P9D3U1_9CICH</name>
<dbReference type="PANTHER" id="PTHR24252">
    <property type="entry name" value="ACROSIN-RELATED"/>
    <property type="match status" value="1"/>
</dbReference>
<dbReference type="Ensembl" id="ENSMZET00005030225.1">
    <property type="protein sequence ID" value="ENSMZEP00005029305.1"/>
    <property type="gene ID" value="ENSMZEG00005021855.1"/>
</dbReference>
<keyword evidence="1" id="KW-1015">Disulfide bond</keyword>
<dbReference type="GeneTree" id="ENSGT00940000160085"/>
<feature type="domain" description="Peptidase S1" evidence="2">
    <location>
        <begin position="43"/>
        <end position="104"/>
    </location>
</feature>
<dbReference type="PROSITE" id="PS50240">
    <property type="entry name" value="TRYPSIN_DOM"/>
    <property type="match status" value="1"/>
</dbReference>
<dbReference type="Proteomes" id="UP000265160">
    <property type="component" value="Unplaced"/>
</dbReference>
<evidence type="ECO:0000256" key="1">
    <source>
        <dbReference type="ARBA" id="ARBA00023157"/>
    </source>
</evidence>
<reference evidence="3" key="2">
    <citation type="submission" date="2025-09" db="UniProtKB">
        <authorList>
            <consortium name="Ensembl"/>
        </authorList>
    </citation>
    <scope>IDENTIFICATION</scope>
</reference>
<dbReference type="PROSITE" id="PS00134">
    <property type="entry name" value="TRYPSIN_HIS"/>
    <property type="match status" value="1"/>
</dbReference>
<dbReference type="Pfam" id="PF00089">
    <property type="entry name" value="Trypsin"/>
    <property type="match status" value="1"/>
</dbReference>
<dbReference type="GO" id="GO:0006508">
    <property type="term" value="P:proteolysis"/>
    <property type="evidence" value="ECO:0007669"/>
    <property type="project" value="InterPro"/>
</dbReference>
<reference evidence="3" key="1">
    <citation type="submission" date="2025-08" db="UniProtKB">
        <authorList>
            <consortium name="Ensembl"/>
        </authorList>
    </citation>
    <scope>IDENTIFICATION</scope>
</reference>
<evidence type="ECO:0000313" key="4">
    <source>
        <dbReference type="Proteomes" id="UP000265160"/>
    </source>
</evidence>
<sequence length="104" mass="11352">GVSLQLTYLYSAFPGILYLTHCDPCGRPSPLTRVFTSTGLERIVGGVNSAEGEWPWQVSLYFDGHLYCGASVLSTDWLVSAAHCFNKQSKLIGENSPKHCSTIV</sequence>
<dbReference type="InterPro" id="IPR001254">
    <property type="entry name" value="Trypsin_dom"/>
</dbReference>
<dbReference type="AlphaFoldDB" id="A0A3P9D3U1"/>
<keyword evidence="4" id="KW-1185">Reference proteome</keyword>
<evidence type="ECO:0000313" key="3">
    <source>
        <dbReference type="Ensembl" id="ENSMZEP00005029305.1"/>
    </source>
</evidence>
<dbReference type="STRING" id="106582.ENSMZEP00005029305"/>
<dbReference type="InterPro" id="IPR043504">
    <property type="entry name" value="Peptidase_S1_PA_chymotrypsin"/>
</dbReference>
<dbReference type="SUPFAM" id="SSF50494">
    <property type="entry name" value="Trypsin-like serine proteases"/>
    <property type="match status" value="1"/>
</dbReference>